<proteinExistence type="predicted"/>
<organism evidence="1 2">
    <name type="scientific">Linnemannia exigua</name>
    <dbReference type="NCBI Taxonomy" id="604196"/>
    <lineage>
        <taxon>Eukaryota</taxon>
        <taxon>Fungi</taxon>
        <taxon>Fungi incertae sedis</taxon>
        <taxon>Mucoromycota</taxon>
        <taxon>Mortierellomycotina</taxon>
        <taxon>Mortierellomycetes</taxon>
        <taxon>Mortierellales</taxon>
        <taxon>Mortierellaceae</taxon>
        <taxon>Linnemannia</taxon>
    </lineage>
</organism>
<accession>A0AAD4D193</accession>
<dbReference type="Proteomes" id="UP001194580">
    <property type="component" value="Unassembled WGS sequence"/>
</dbReference>
<feature type="non-terminal residue" evidence="1">
    <location>
        <position position="1"/>
    </location>
</feature>
<name>A0AAD4D193_9FUNG</name>
<protein>
    <submittedName>
        <fullName evidence="1">Uncharacterized protein</fullName>
    </submittedName>
</protein>
<reference evidence="1" key="1">
    <citation type="journal article" date="2020" name="Fungal Divers.">
        <title>Resolving the Mortierellaceae phylogeny through synthesis of multi-gene phylogenetics and phylogenomics.</title>
        <authorList>
            <person name="Vandepol N."/>
            <person name="Liber J."/>
            <person name="Desiro A."/>
            <person name="Na H."/>
            <person name="Kennedy M."/>
            <person name="Barry K."/>
            <person name="Grigoriev I.V."/>
            <person name="Miller A.N."/>
            <person name="O'Donnell K."/>
            <person name="Stajich J.E."/>
            <person name="Bonito G."/>
        </authorList>
    </citation>
    <scope>NUCLEOTIDE SEQUENCE</scope>
    <source>
        <strain evidence="1">NRRL 28262</strain>
    </source>
</reference>
<dbReference type="InterPro" id="IPR036396">
    <property type="entry name" value="Cyt_P450_sf"/>
</dbReference>
<dbReference type="GO" id="GO:0016705">
    <property type="term" value="F:oxidoreductase activity, acting on paired donors, with incorporation or reduction of molecular oxygen"/>
    <property type="evidence" value="ECO:0007669"/>
    <property type="project" value="InterPro"/>
</dbReference>
<dbReference type="SUPFAM" id="SSF48264">
    <property type="entry name" value="Cytochrome P450"/>
    <property type="match status" value="1"/>
</dbReference>
<evidence type="ECO:0000313" key="2">
    <source>
        <dbReference type="Proteomes" id="UP001194580"/>
    </source>
</evidence>
<gene>
    <name evidence="1" type="ORF">BGZ95_006510</name>
</gene>
<dbReference type="AlphaFoldDB" id="A0AAD4D193"/>
<sequence>MSLVMAGIGLKRLMERQMAKRKRTPLEYAVLATIGCFVAALIKYPNRAIMTHARPDLKAAGKEVQGLPLIGSLAHILLHMDDLVDYLHKYLQKAGDVISITLPVFGRAVIVNRPEFVEHILK</sequence>
<keyword evidence="2" id="KW-1185">Reference proteome</keyword>
<dbReference type="GO" id="GO:0005506">
    <property type="term" value="F:iron ion binding"/>
    <property type="evidence" value="ECO:0007669"/>
    <property type="project" value="InterPro"/>
</dbReference>
<comment type="caution">
    <text evidence="1">The sequence shown here is derived from an EMBL/GenBank/DDBJ whole genome shotgun (WGS) entry which is preliminary data.</text>
</comment>
<dbReference type="EMBL" id="JAAAIL010003031">
    <property type="protein sequence ID" value="KAG0252873.1"/>
    <property type="molecule type" value="Genomic_DNA"/>
</dbReference>
<dbReference type="GO" id="GO:0020037">
    <property type="term" value="F:heme binding"/>
    <property type="evidence" value="ECO:0007669"/>
    <property type="project" value="InterPro"/>
</dbReference>
<evidence type="ECO:0000313" key="1">
    <source>
        <dbReference type="EMBL" id="KAG0252873.1"/>
    </source>
</evidence>
<dbReference type="GO" id="GO:0004497">
    <property type="term" value="F:monooxygenase activity"/>
    <property type="evidence" value="ECO:0007669"/>
    <property type="project" value="InterPro"/>
</dbReference>